<dbReference type="OrthoDB" id="1737613at2759"/>
<gene>
    <name evidence="6" type="ORF">PILCRDRAFT_816112</name>
</gene>
<dbReference type="InterPro" id="IPR032259">
    <property type="entry name" value="HIBYL-CoA-H"/>
</dbReference>
<evidence type="ECO:0000256" key="4">
    <source>
        <dbReference type="SAM" id="MobiDB-lite"/>
    </source>
</evidence>
<dbReference type="AlphaFoldDB" id="A0A0C3G6B4"/>
<proteinExistence type="predicted"/>
<evidence type="ECO:0000313" key="6">
    <source>
        <dbReference type="EMBL" id="KIM86186.1"/>
    </source>
</evidence>
<dbReference type="InParanoid" id="A0A0C3G6B4"/>
<dbReference type="GO" id="GO:0006574">
    <property type="term" value="P:L-valine catabolic process"/>
    <property type="evidence" value="ECO:0007669"/>
    <property type="project" value="TreeGrafter"/>
</dbReference>
<comment type="catalytic activity">
    <reaction evidence="1">
        <text>3-hydroxy-2-methylpropanoyl-CoA + H2O = 3-hydroxy-2-methylpropanoate + CoA + H(+)</text>
        <dbReference type="Rhea" id="RHEA:20888"/>
        <dbReference type="ChEBI" id="CHEBI:11805"/>
        <dbReference type="ChEBI" id="CHEBI:15377"/>
        <dbReference type="ChEBI" id="CHEBI:15378"/>
        <dbReference type="ChEBI" id="CHEBI:57287"/>
        <dbReference type="ChEBI" id="CHEBI:57340"/>
        <dbReference type="EC" id="3.1.2.4"/>
    </reaction>
</comment>
<dbReference type="HOGENOM" id="CLU_009834_22_0_1"/>
<feature type="region of interest" description="Disordered" evidence="4">
    <location>
        <begin position="1"/>
        <end position="27"/>
    </location>
</feature>
<keyword evidence="3" id="KW-0378">Hydrolase</keyword>
<dbReference type="GO" id="GO:0005739">
    <property type="term" value="C:mitochondrion"/>
    <property type="evidence" value="ECO:0007669"/>
    <property type="project" value="TreeGrafter"/>
</dbReference>
<dbReference type="Gene3D" id="3.90.226.10">
    <property type="entry name" value="2-enoyl-CoA Hydratase, Chain A, domain 1"/>
    <property type="match status" value="1"/>
</dbReference>
<dbReference type="PANTHER" id="PTHR43176">
    <property type="entry name" value="3-HYDROXYISOBUTYRYL-COA HYDROLASE-RELATED"/>
    <property type="match status" value="1"/>
</dbReference>
<reference evidence="6 7" key="1">
    <citation type="submission" date="2014-04" db="EMBL/GenBank/DDBJ databases">
        <authorList>
            <consortium name="DOE Joint Genome Institute"/>
            <person name="Kuo A."/>
            <person name="Tarkka M."/>
            <person name="Buscot F."/>
            <person name="Kohler A."/>
            <person name="Nagy L.G."/>
            <person name="Floudas D."/>
            <person name="Copeland A."/>
            <person name="Barry K.W."/>
            <person name="Cichocki N."/>
            <person name="Veneault-Fourrey C."/>
            <person name="LaButti K."/>
            <person name="Lindquist E.A."/>
            <person name="Lipzen A."/>
            <person name="Lundell T."/>
            <person name="Morin E."/>
            <person name="Murat C."/>
            <person name="Sun H."/>
            <person name="Tunlid A."/>
            <person name="Henrissat B."/>
            <person name="Grigoriev I.V."/>
            <person name="Hibbett D.S."/>
            <person name="Martin F."/>
            <person name="Nordberg H.P."/>
            <person name="Cantor M.N."/>
            <person name="Hua S.X."/>
        </authorList>
    </citation>
    <scope>NUCLEOTIDE SEQUENCE [LARGE SCALE GENOMIC DNA]</scope>
    <source>
        <strain evidence="6 7">F 1598</strain>
    </source>
</reference>
<evidence type="ECO:0000256" key="2">
    <source>
        <dbReference type="ARBA" id="ARBA00011915"/>
    </source>
</evidence>
<dbReference type="SUPFAM" id="SSF52096">
    <property type="entry name" value="ClpP/crotonase"/>
    <property type="match status" value="1"/>
</dbReference>
<dbReference type="Pfam" id="PF16113">
    <property type="entry name" value="ECH_2"/>
    <property type="match status" value="1"/>
</dbReference>
<dbReference type="NCBIfam" id="NF004127">
    <property type="entry name" value="PRK05617.1"/>
    <property type="match status" value="1"/>
</dbReference>
<feature type="compositionally biased region" description="Polar residues" evidence="4">
    <location>
        <begin position="18"/>
        <end position="27"/>
    </location>
</feature>
<dbReference type="STRING" id="765440.A0A0C3G6B4"/>
<feature type="domain" description="Enoyl-CoA hydratase/isomerase" evidence="5">
    <location>
        <begin position="43"/>
        <end position="384"/>
    </location>
</feature>
<sequence length="488" mass="53264">MSCGGKPAQRTAAIAKHMSSSGNTASSLTEPLVQFETNLALRSYVLNRPRKLNALNESMITLLREQVEEWGQSSLTGAVVGTGIGRAFCAGGDVATVVQHAREEGTRSQAVEFFKQEFELDYILAALPKPYIVAMDGITMGGGVGLAAHAPFRIATENTVLAMPEAKIGYSPDVGASYFLSRLDGEIGTYLALTSDTLSARAVYEHGIATHFIPSRRIAILLDRIKALETPSLELIDRTIEELSSEREHDEPGSPLVGDVRVALDSAFRHQSVELILKDLEEFSKRSDLAVSGWAKRTLDSLLMRSPTSLKVALSAIRKGKGLSLLQTLQMELGIATAYCNGASPDFETGVTAVLVNRSPPEERPDWSPATVEEVTPAIVARFFDQGSQYLKNTPELSVPDNLAKTIVDPMRFALPTERAIAQRFKRSKSGAIALPDLLAHFGGVDVLRPGKQGVREKVLEVLQRRCEFVDKGDGKQRYWIRWSTVDP</sequence>
<dbReference type="PANTHER" id="PTHR43176:SF3">
    <property type="entry name" value="3-HYDROXYISOBUTYRYL-COA HYDROLASE, MITOCHONDRIAL"/>
    <property type="match status" value="1"/>
</dbReference>
<protein>
    <recommendedName>
        <fullName evidence="2">3-hydroxyisobutyryl-CoA hydrolase</fullName>
        <ecNumber evidence="2">3.1.2.4</ecNumber>
    </recommendedName>
</protein>
<dbReference type="GO" id="GO:0003860">
    <property type="term" value="F:3-hydroxyisobutyryl-CoA hydrolase activity"/>
    <property type="evidence" value="ECO:0007669"/>
    <property type="project" value="UniProtKB-EC"/>
</dbReference>
<dbReference type="InterPro" id="IPR045004">
    <property type="entry name" value="ECH_dom"/>
</dbReference>
<evidence type="ECO:0000313" key="7">
    <source>
        <dbReference type="Proteomes" id="UP000054166"/>
    </source>
</evidence>
<name>A0A0C3G6B4_PILCF</name>
<reference evidence="7" key="2">
    <citation type="submission" date="2015-01" db="EMBL/GenBank/DDBJ databases">
        <title>Evolutionary Origins and Diversification of the Mycorrhizal Mutualists.</title>
        <authorList>
            <consortium name="DOE Joint Genome Institute"/>
            <consortium name="Mycorrhizal Genomics Consortium"/>
            <person name="Kohler A."/>
            <person name="Kuo A."/>
            <person name="Nagy L.G."/>
            <person name="Floudas D."/>
            <person name="Copeland A."/>
            <person name="Barry K.W."/>
            <person name="Cichocki N."/>
            <person name="Veneault-Fourrey C."/>
            <person name="LaButti K."/>
            <person name="Lindquist E.A."/>
            <person name="Lipzen A."/>
            <person name="Lundell T."/>
            <person name="Morin E."/>
            <person name="Murat C."/>
            <person name="Riley R."/>
            <person name="Ohm R."/>
            <person name="Sun H."/>
            <person name="Tunlid A."/>
            <person name="Henrissat B."/>
            <person name="Grigoriev I.V."/>
            <person name="Hibbett D.S."/>
            <person name="Martin F."/>
        </authorList>
    </citation>
    <scope>NUCLEOTIDE SEQUENCE [LARGE SCALE GENOMIC DNA]</scope>
    <source>
        <strain evidence="7">F 1598</strain>
    </source>
</reference>
<keyword evidence="7" id="KW-1185">Reference proteome</keyword>
<dbReference type="CDD" id="cd06558">
    <property type="entry name" value="crotonase-like"/>
    <property type="match status" value="1"/>
</dbReference>
<evidence type="ECO:0000256" key="3">
    <source>
        <dbReference type="ARBA" id="ARBA00022801"/>
    </source>
</evidence>
<evidence type="ECO:0000259" key="5">
    <source>
        <dbReference type="Pfam" id="PF16113"/>
    </source>
</evidence>
<evidence type="ECO:0000256" key="1">
    <source>
        <dbReference type="ARBA" id="ARBA00001709"/>
    </source>
</evidence>
<accession>A0A0C3G6B4</accession>
<dbReference type="EMBL" id="KN832982">
    <property type="protein sequence ID" value="KIM86186.1"/>
    <property type="molecule type" value="Genomic_DNA"/>
</dbReference>
<dbReference type="InterPro" id="IPR029045">
    <property type="entry name" value="ClpP/crotonase-like_dom_sf"/>
</dbReference>
<dbReference type="Proteomes" id="UP000054166">
    <property type="component" value="Unassembled WGS sequence"/>
</dbReference>
<dbReference type="EC" id="3.1.2.4" evidence="2"/>
<organism evidence="6 7">
    <name type="scientific">Piloderma croceum (strain F 1598)</name>
    <dbReference type="NCBI Taxonomy" id="765440"/>
    <lineage>
        <taxon>Eukaryota</taxon>
        <taxon>Fungi</taxon>
        <taxon>Dikarya</taxon>
        <taxon>Basidiomycota</taxon>
        <taxon>Agaricomycotina</taxon>
        <taxon>Agaricomycetes</taxon>
        <taxon>Agaricomycetidae</taxon>
        <taxon>Atheliales</taxon>
        <taxon>Atheliaceae</taxon>
        <taxon>Piloderma</taxon>
    </lineage>
</organism>
<dbReference type="FunCoup" id="A0A0C3G6B4">
    <property type="interactions" value="362"/>
</dbReference>